<keyword evidence="1" id="KW-0812">Transmembrane</keyword>
<dbReference type="AlphaFoldDB" id="A0A2U1LZF8"/>
<dbReference type="STRING" id="35608.A0A2U1LZF8"/>
<dbReference type="GO" id="GO:0005839">
    <property type="term" value="C:proteasome core complex"/>
    <property type="evidence" value="ECO:0007669"/>
    <property type="project" value="InterPro"/>
</dbReference>
<evidence type="ECO:0000256" key="1">
    <source>
        <dbReference type="SAM" id="Phobius"/>
    </source>
</evidence>
<dbReference type="Gene3D" id="3.60.20.10">
    <property type="entry name" value="Glutamine Phosphoribosylpyrophosphate, subunit 1, domain 1"/>
    <property type="match status" value="1"/>
</dbReference>
<feature type="transmembrane region" description="Helical" evidence="1">
    <location>
        <begin position="36"/>
        <end position="59"/>
    </location>
</feature>
<comment type="caution">
    <text evidence="2">The sequence shown here is derived from an EMBL/GenBank/DDBJ whole genome shotgun (WGS) entry which is preliminary data.</text>
</comment>
<accession>A0A2U1LZF8</accession>
<evidence type="ECO:0000313" key="2">
    <source>
        <dbReference type="EMBL" id="PWA54383.1"/>
    </source>
</evidence>
<dbReference type="GO" id="GO:0051603">
    <property type="term" value="P:proteolysis involved in protein catabolic process"/>
    <property type="evidence" value="ECO:0007669"/>
    <property type="project" value="InterPro"/>
</dbReference>
<dbReference type="Pfam" id="PF00227">
    <property type="entry name" value="Proteasome"/>
    <property type="match status" value="1"/>
</dbReference>
<dbReference type="InterPro" id="IPR029055">
    <property type="entry name" value="Ntn_hydrolases_N"/>
</dbReference>
<dbReference type="SUPFAM" id="SSF56235">
    <property type="entry name" value="N-terminal nucleophile aminohydrolases (Ntn hydrolases)"/>
    <property type="match status" value="1"/>
</dbReference>
<name>A0A2U1LZF8_ARTAN</name>
<dbReference type="OrthoDB" id="7854943at2759"/>
<organism evidence="2 3">
    <name type="scientific">Artemisia annua</name>
    <name type="common">Sweet wormwood</name>
    <dbReference type="NCBI Taxonomy" id="35608"/>
    <lineage>
        <taxon>Eukaryota</taxon>
        <taxon>Viridiplantae</taxon>
        <taxon>Streptophyta</taxon>
        <taxon>Embryophyta</taxon>
        <taxon>Tracheophyta</taxon>
        <taxon>Spermatophyta</taxon>
        <taxon>Magnoliopsida</taxon>
        <taxon>eudicotyledons</taxon>
        <taxon>Gunneridae</taxon>
        <taxon>Pentapetalae</taxon>
        <taxon>asterids</taxon>
        <taxon>campanulids</taxon>
        <taxon>Asterales</taxon>
        <taxon>Asteraceae</taxon>
        <taxon>Asteroideae</taxon>
        <taxon>Anthemideae</taxon>
        <taxon>Artemisiinae</taxon>
        <taxon>Artemisia</taxon>
    </lineage>
</organism>
<sequence>MDENDYGSKGYLNESNFDMPLIYYLHGRSHHFRATIIFLITGFQFGLVIFMSKGLGIVVDDTLMRLVEDLEARNEFTWGEHIWRQLYDQINDVVSNHRIEHIDGLNRSSNMFPHICVGIYMGFQGSRWWIKETDVIPRALAWSKMATFTKFRSLFAFWQGCRFSNCLGLRQILSSSAHDSTFLGKRVITLAKYINHNKRFKYNGMWLTCHINLKLRLNNLYKPKDCANDRPKAQQTLNMLQTGIIVGGWDKYEGGKIYGIPLGGTIIEQPFAIGAWKDNVTKEEAEVRFITFTTFKTTQLVVKAFSLAIARDGASAGVVRTGHCKFLQINSEGVTRNFYPGDKASTVT</sequence>
<keyword evidence="1" id="KW-1133">Transmembrane helix</keyword>
<dbReference type="InterPro" id="IPR001353">
    <property type="entry name" value="Proteasome_sua/b"/>
</dbReference>
<reference evidence="2 3" key="1">
    <citation type="journal article" date="2018" name="Mol. Plant">
        <title>The genome of Artemisia annua provides insight into the evolution of Asteraceae family and artemisinin biosynthesis.</title>
        <authorList>
            <person name="Shen Q."/>
            <person name="Zhang L."/>
            <person name="Liao Z."/>
            <person name="Wang S."/>
            <person name="Yan T."/>
            <person name="Shi P."/>
            <person name="Liu M."/>
            <person name="Fu X."/>
            <person name="Pan Q."/>
            <person name="Wang Y."/>
            <person name="Lv Z."/>
            <person name="Lu X."/>
            <person name="Zhang F."/>
            <person name="Jiang W."/>
            <person name="Ma Y."/>
            <person name="Chen M."/>
            <person name="Hao X."/>
            <person name="Li L."/>
            <person name="Tang Y."/>
            <person name="Lv G."/>
            <person name="Zhou Y."/>
            <person name="Sun X."/>
            <person name="Brodelius P.E."/>
            <person name="Rose J.K.C."/>
            <person name="Tang K."/>
        </authorList>
    </citation>
    <scope>NUCLEOTIDE SEQUENCE [LARGE SCALE GENOMIC DNA]</scope>
    <source>
        <strain evidence="3">cv. Huhao1</strain>
        <tissue evidence="2">Leaf</tissue>
    </source>
</reference>
<evidence type="ECO:0000313" key="3">
    <source>
        <dbReference type="Proteomes" id="UP000245207"/>
    </source>
</evidence>
<gene>
    <name evidence="2" type="ORF">CTI12_AA435530</name>
</gene>
<protein>
    <submittedName>
        <fullName evidence="2">Proteasome 20S beta1 subunit</fullName>
    </submittedName>
</protein>
<proteinExistence type="predicted"/>
<keyword evidence="2" id="KW-0647">Proteasome</keyword>
<keyword evidence="3" id="KW-1185">Reference proteome</keyword>
<keyword evidence="1" id="KW-0472">Membrane</keyword>
<dbReference type="Proteomes" id="UP000245207">
    <property type="component" value="Unassembled WGS sequence"/>
</dbReference>
<dbReference type="EMBL" id="PKPP01007094">
    <property type="protein sequence ID" value="PWA54383.1"/>
    <property type="molecule type" value="Genomic_DNA"/>
</dbReference>